<feature type="chain" id="PRO_5021265455" description="LysM domain-containing protein" evidence="1">
    <location>
        <begin position="23"/>
        <end position="369"/>
    </location>
</feature>
<comment type="caution">
    <text evidence="3">The sequence shown here is derived from an EMBL/GenBank/DDBJ whole genome shotgun (WGS) entry which is preliminary data.</text>
</comment>
<evidence type="ECO:0000256" key="1">
    <source>
        <dbReference type="SAM" id="SignalP"/>
    </source>
</evidence>
<dbReference type="RefSeq" id="WP_141352626.1">
    <property type="nucleotide sequence ID" value="NZ_BJNV01000042.1"/>
</dbReference>
<keyword evidence="4" id="KW-1185">Reference proteome</keyword>
<feature type="domain" description="LysM" evidence="2">
    <location>
        <begin position="34"/>
        <end position="83"/>
    </location>
</feature>
<dbReference type="Proteomes" id="UP000318422">
    <property type="component" value="Unassembled WGS sequence"/>
</dbReference>
<dbReference type="OrthoDB" id="9765158at2"/>
<proteinExistence type="predicted"/>
<dbReference type="SMART" id="SM00257">
    <property type="entry name" value="LysM"/>
    <property type="match status" value="1"/>
</dbReference>
<dbReference type="InterPro" id="IPR018392">
    <property type="entry name" value="LysM"/>
</dbReference>
<protein>
    <recommendedName>
        <fullName evidence="2">LysM domain-containing protein</fullName>
    </recommendedName>
</protein>
<dbReference type="SUPFAM" id="SSF54106">
    <property type="entry name" value="LysM domain"/>
    <property type="match status" value="1"/>
</dbReference>
<dbReference type="PROSITE" id="PS51782">
    <property type="entry name" value="LYSM"/>
    <property type="match status" value="1"/>
</dbReference>
<organism evidence="3 4">
    <name type="scientific">Zoogloea ramigera</name>
    <dbReference type="NCBI Taxonomy" id="350"/>
    <lineage>
        <taxon>Bacteria</taxon>
        <taxon>Pseudomonadati</taxon>
        <taxon>Pseudomonadota</taxon>
        <taxon>Betaproteobacteria</taxon>
        <taxon>Rhodocyclales</taxon>
        <taxon>Zoogloeaceae</taxon>
        <taxon>Zoogloea</taxon>
    </lineage>
</organism>
<dbReference type="InterPro" id="IPR052196">
    <property type="entry name" value="Bact_Kbp"/>
</dbReference>
<dbReference type="Pfam" id="PF01476">
    <property type="entry name" value="LysM"/>
    <property type="match status" value="1"/>
</dbReference>
<dbReference type="AlphaFoldDB" id="A0A4Y4CU06"/>
<keyword evidence="1" id="KW-0732">Signal</keyword>
<dbReference type="PANTHER" id="PTHR34700:SF4">
    <property type="entry name" value="PHAGE-LIKE ELEMENT PBSX PROTEIN XKDP"/>
    <property type="match status" value="1"/>
</dbReference>
<name>A0A4Y4CU06_ZOORA</name>
<feature type="signal peptide" evidence="1">
    <location>
        <begin position="1"/>
        <end position="22"/>
    </location>
</feature>
<gene>
    <name evidence="3" type="ORF">ZRA01_24510</name>
</gene>
<dbReference type="EMBL" id="BJNV01000042">
    <property type="protein sequence ID" value="GEC96378.1"/>
    <property type="molecule type" value="Genomic_DNA"/>
</dbReference>
<dbReference type="CDD" id="cd00118">
    <property type="entry name" value="LysM"/>
    <property type="match status" value="1"/>
</dbReference>
<dbReference type="InterPro" id="IPR036779">
    <property type="entry name" value="LysM_dom_sf"/>
</dbReference>
<dbReference type="PANTHER" id="PTHR34700">
    <property type="entry name" value="POTASSIUM BINDING PROTEIN KBP"/>
    <property type="match status" value="1"/>
</dbReference>
<reference evidence="3 4" key="1">
    <citation type="submission" date="2019-06" db="EMBL/GenBank/DDBJ databases">
        <title>Whole genome shotgun sequence of Zoogloea ramigera NBRC 15342.</title>
        <authorList>
            <person name="Hosoyama A."/>
            <person name="Uohara A."/>
            <person name="Ohji S."/>
            <person name="Ichikawa N."/>
        </authorList>
    </citation>
    <scope>NUCLEOTIDE SEQUENCE [LARGE SCALE GENOMIC DNA]</scope>
    <source>
        <strain evidence="3 4">NBRC 15342</strain>
    </source>
</reference>
<evidence type="ECO:0000259" key="2">
    <source>
        <dbReference type="PROSITE" id="PS51782"/>
    </source>
</evidence>
<evidence type="ECO:0000313" key="3">
    <source>
        <dbReference type="EMBL" id="GEC96378.1"/>
    </source>
</evidence>
<sequence>MIRIISALLIGVAALVPAAAGAAGPIQIADGAPDSHEVVPGDTLWGISGKFLKEPWRWPEVWRLNREQIRNPHLIYPGQMIFLDRRGPTLSLGRRIGQGGSNRALYEKRFPQVYSEPAKAAIQSIPVRAIAPFLTEPLVVSDQEDNGAGIIVATQEGRVFTSAGDTIFATRITPGVPTWNIYRKAKPLRDPVTGEVLGYEATYLGQARVSSEAGVLSPDDAAAKADDGKVQIPAGLVVSSSKQEIGKGDRLLPAGRPELFSYVPHAPDQDLDGRVVSVVNGVAETGRYNVVSLSLGKREGVEVGHVLSLHRNRGKTVYREDDVGAPQQFQLPEQRYGLVFVFRVFERISYGLVMESVGPVTVADSVRKP</sequence>
<dbReference type="Gene3D" id="3.10.350.10">
    <property type="entry name" value="LysM domain"/>
    <property type="match status" value="1"/>
</dbReference>
<evidence type="ECO:0000313" key="4">
    <source>
        <dbReference type="Proteomes" id="UP000318422"/>
    </source>
</evidence>
<accession>A0A4Y4CU06</accession>